<feature type="domain" description="KaiC-like" evidence="3">
    <location>
        <begin position="13"/>
        <end position="218"/>
    </location>
</feature>
<dbReference type="Gene3D" id="3.40.50.300">
    <property type="entry name" value="P-loop containing nucleotide triphosphate hydrolases"/>
    <property type="match status" value="1"/>
</dbReference>
<dbReference type="InterPro" id="IPR014774">
    <property type="entry name" value="KaiC-like_dom"/>
</dbReference>
<organism evidence="4 5">
    <name type="scientific">Ferroglobus placidus (strain DSM 10642 / AEDII12DO)</name>
    <dbReference type="NCBI Taxonomy" id="589924"/>
    <lineage>
        <taxon>Archaea</taxon>
        <taxon>Methanobacteriati</taxon>
        <taxon>Methanobacteriota</taxon>
        <taxon>Archaeoglobi</taxon>
        <taxon>Archaeoglobales</taxon>
        <taxon>Archaeoglobaceae</taxon>
        <taxon>Ferroglobus</taxon>
    </lineage>
</organism>
<dbReference type="OrthoDB" id="49432at2157"/>
<dbReference type="PANTHER" id="PTHR43637">
    <property type="entry name" value="UPF0273 PROTEIN TM_0370"/>
    <property type="match status" value="1"/>
</dbReference>
<dbReference type="NCBIfam" id="NF006320">
    <property type="entry name" value="PRK08533.1"/>
    <property type="match status" value="1"/>
</dbReference>
<accession>D3RYP9</accession>
<gene>
    <name evidence="4" type="ordered locus">Ferp_1461</name>
</gene>
<keyword evidence="4" id="KW-0966">Cell projection</keyword>
<evidence type="ECO:0000256" key="1">
    <source>
        <dbReference type="ARBA" id="ARBA00022741"/>
    </source>
</evidence>
<keyword evidence="2" id="KW-0067">ATP-binding</keyword>
<dbReference type="HOGENOM" id="CLU_094838_0_0_2"/>
<evidence type="ECO:0000259" key="3">
    <source>
        <dbReference type="Pfam" id="PF06745"/>
    </source>
</evidence>
<keyword evidence="1" id="KW-0547">Nucleotide-binding</keyword>
<name>D3RYP9_FERPA</name>
<sequence length="231" mass="25414">MVNLFSVQIENDEFHKKIGGGLPKGTFGLIIGESGSGKSVVCQRMTYGLLKNDVSVSYVSSQLTTVDFIKQMASLGYGVEKFIISGKLKFFPVYPLISEVKKRERYIEKLISGRHIFESNVIVIDSLSALVKFDINPDSAIDLVSFIKRVVATGKAVVATLVPGEIDESSFLELESAATFVAECSLRKFGADIKNTMTIKKYNLAQMQYQKQIAFRVEPKIGLVVEIAAVA</sequence>
<dbReference type="GeneID" id="8778980"/>
<dbReference type="PaxDb" id="589924-Ferp_1461"/>
<dbReference type="Proteomes" id="UP000002613">
    <property type="component" value="Chromosome"/>
</dbReference>
<proteinExistence type="predicted"/>
<keyword evidence="5" id="KW-1185">Reference proteome</keyword>
<dbReference type="Pfam" id="PF06745">
    <property type="entry name" value="ATPase"/>
    <property type="match status" value="1"/>
</dbReference>
<evidence type="ECO:0000313" key="4">
    <source>
        <dbReference type="EMBL" id="ADC65612.1"/>
    </source>
</evidence>
<dbReference type="KEGG" id="fpl:Ferp_1461"/>
<keyword evidence="4" id="KW-0282">Flagellum</keyword>
<protein>
    <submittedName>
        <fullName evidence="4">Flagellar accessory protein FlaH</fullName>
    </submittedName>
</protein>
<reference evidence="4 5" key="2">
    <citation type="journal article" date="2011" name="Stand. Genomic Sci.">
        <title>Complete genome sequence of Ferroglobus placidus AEDII12DO.</title>
        <authorList>
            <person name="Anderson I."/>
            <person name="Risso C."/>
            <person name="Holmes D."/>
            <person name="Lucas S."/>
            <person name="Copeland A."/>
            <person name="Lapidus A."/>
            <person name="Cheng J.F."/>
            <person name="Bruce D."/>
            <person name="Goodwin L."/>
            <person name="Pitluck S."/>
            <person name="Saunders E."/>
            <person name="Brettin T."/>
            <person name="Detter J.C."/>
            <person name="Han C."/>
            <person name="Tapia R."/>
            <person name="Larimer F."/>
            <person name="Land M."/>
            <person name="Hauser L."/>
            <person name="Woyke T."/>
            <person name="Lovley D."/>
            <person name="Kyrpides N."/>
            <person name="Ivanova N."/>
        </authorList>
    </citation>
    <scope>NUCLEOTIDE SEQUENCE [LARGE SCALE GENOMIC DNA]</scope>
    <source>
        <strain evidence="5">DSM 10642 / AEDII12DO</strain>
    </source>
</reference>
<dbReference type="PANTHER" id="PTHR43637:SF3">
    <property type="entry name" value="FLAGELLA-RELATED PROTEIN H-RELATED"/>
    <property type="match status" value="1"/>
</dbReference>
<dbReference type="eggNOG" id="arCOG04148">
    <property type="taxonomic scope" value="Archaea"/>
</dbReference>
<dbReference type="InterPro" id="IPR027417">
    <property type="entry name" value="P-loop_NTPase"/>
</dbReference>
<dbReference type="AlphaFoldDB" id="D3RYP9"/>
<dbReference type="STRING" id="589924.Ferp_1461"/>
<evidence type="ECO:0000256" key="2">
    <source>
        <dbReference type="ARBA" id="ARBA00022840"/>
    </source>
</evidence>
<dbReference type="RefSeq" id="WP_012965955.1">
    <property type="nucleotide sequence ID" value="NC_013849.1"/>
</dbReference>
<evidence type="ECO:0000313" key="5">
    <source>
        <dbReference type="Proteomes" id="UP000002613"/>
    </source>
</evidence>
<reference evidence="5" key="1">
    <citation type="submission" date="2010-02" db="EMBL/GenBank/DDBJ databases">
        <title>Complete sequence of Ferroglobus placidus DSM 10642.</title>
        <authorList>
            <consortium name="US DOE Joint Genome Institute"/>
            <person name="Lucas S."/>
            <person name="Copeland A."/>
            <person name="Lapidus A."/>
            <person name="Cheng J.-F."/>
            <person name="Bruce D."/>
            <person name="Goodwin L."/>
            <person name="Pitluck S."/>
            <person name="Saunders E."/>
            <person name="Brettin T."/>
            <person name="Detter J.C."/>
            <person name="Han C."/>
            <person name="Tapia R."/>
            <person name="Larimer F."/>
            <person name="Land M."/>
            <person name="Hauser L."/>
            <person name="Kyrpides N."/>
            <person name="Ivanova N."/>
            <person name="Holmes D."/>
            <person name="Lovley D."/>
            <person name="Kyrpides N."/>
            <person name="Anderson I.J."/>
            <person name="Woyke T."/>
        </authorList>
    </citation>
    <scope>NUCLEOTIDE SEQUENCE [LARGE SCALE GENOMIC DNA]</scope>
    <source>
        <strain evidence="5">DSM 10642 / AEDII12DO</strain>
    </source>
</reference>
<keyword evidence="4" id="KW-0969">Cilium</keyword>
<dbReference type="GO" id="GO:0005524">
    <property type="term" value="F:ATP binding"/>
    <property type="evidence" value="ECO:0007669"/>
    <property type="project" value="UniProtKB-KW"/>
</dbReference>
<dbReference type="SUPFAM" id="SSF52540">
    <property type="entry name" value="P-loop containing nucleoside triphosphate hydrolases"/>
    <property type="match status" value="1"/>
</dbReference>
<dbReference type="EMBL" id="CP001899">
    <property type="protein sequence ID" value="ADC65612.1"/>
    <property type="molecule type" value="Genomic_DNA"/>
</dbReference>